<organism evidence="2 3">
    <name type="scientific">Cyclospora cayetanensis</name>
    <dbReference type="NCBI Taxonomy" id="88456"/>
    <lineage>
        <taxon>Eukaryota</taxon>
        <taxon>Sar</taxon>
        <taxon>Alveolata</taxon>
        <taxon>Apicomplexa</taxon>
        <taxon>Conoidasida</taxon>
        <taxon>Coccidia</taxon>
        <taxon>Eucoccidiorida</taxon>
        <taxon>Eimeriorina</taxon>
        <taxon>Eimeriidae</taxon>
        <taxon>Cyclospora</taxon>
    </lineage>
</organism>
<evidence type="ECO:0000313" key="3">
    <source>
        <dbReference type="RefSeq" id="XP_026190175.1"/>
    </source>
</evidence>
<proteinExistence type="predicted"/>
<dbReference type="RefSeq" id="XP_026190175.1">
    <property type="nucleotide sequence ID" value="XM_026334390.1"/>
</dbReference>
<evidence type="ECO:0000256" key="1">
    <source>
        <dbReference type="SAM" id="Coils"/>
    </source>
</evidence>
<evidence type="ECO:0000313" key="2">
    <source>
        <dbReference type="Proteomes" id="UP000515125"/>
    </source>
</evidence>
<dbReference type="InterPro" id="IPR019366">
    <property type="entry name" value="Clusterin-associated_protein-1"/>
</dbReference>
<dbReference type="OrthoDB" id="346994at2759"/>
<sequence length="325" mass="35699">MITASAVELRRLVAAMWSLGFDCALPCGKDSRSDFVLQTLLKLQYIINPPGFAFEEGDTNLFLSAYGFPSMPARLAAAAATTAKAAKTPKERLQLLQHAANFLSQETGITLDIPVLLRADGAAISELLRLAEPLAAATKASLETEASVSREASSLCGRALLEQHIHEAQHAVVETEKNNEALACQVQELKRKIHATERDEDRLTKQLLLLRRSQGSGDTLEDEEQQEMQEKLRQLYLEYARRSAVCDTLMASVEDIANRAEAAAAQNRRRLREARQRWLVDQATAASGTEAQSNCIDTFCSGMSEDIGMTLATSEHMCTESSELD</sequence>
<feature type="coiled-coil region" evidence="1">
    <location>
        <begin position="158"/>
        <end position="206"/>
    </location>
</feature>
<dbReference type="Pfam" id="PF10234">
    <property type="entry name" value="Cluap1"/>
    <property type="match status" value="1"/>
</dbReference>
<dbReference type="Proteomes" id="UP000515125">
    <property type="component" value="Unplaced"/>
</dbReference>
<dbReference type="AlphaFoldDB" id="A0A6P6RSV3"/>
<reference evidence="3" key="1">
    <citation type="submission" date="2025-08" db="UniProtKB">
        <authorList>
            <consortium name="RefSeq"/>
        </authorList>
    </citation>
    <scope>IDENTIFICATION</scope>
</reference>
<protein>
    <submittedName>
        <fullName evidence="3">Uncharacterized protein LOC34618872</fullName>
    </submittedName>
</protein>
<accession>A0A6P6RSV3</accession>
<keyword evidence="1" id="KW-0175">Coiled coil</keyword>
<dbReference type="GeneID" id="34618872"/>
<keyword evidence="2" id="KW-1185">Reference proteome</keyword>
<gene>
    <name evidence="3" type="primary">LOC34618872</name>
</gene>
<name>A0A6P6RSV3_9EIME</name>